<keyword evidence="4" id="KW-1185">Reference proteome</keyword>
<protein>
    <submittedName>
        <fullName evidence="3">DUF2510 domain-containing protein</fullName>
    </submittedName>
</protein>
<gene>
    <name evidence="3" type="ORF">ACFPJ6_06090</name>
</gene>
<feature type="transmembrane region" description="Helical" evidence="1">
    <location>
        <begin position="102"/>
        <end position="127"/>
    </location>
</feature>
<evidence type="ECO:0000259" key="2">
    <source>
        <dbReference type="Pfam" id="PF10708"/>
    </source>
</evidence>
<name>A0ABW0GKE9_9MICO</name>
<evidence type="ECO:0000256" key="1">
    <source>
        <dbReference type="SAM" id="Phobius"/>
    </source>
</evidence>
<dbReference type="Proteomes" id="UP001596122">
    <property type="component" value="Unassembled WGS sequence"/>
</dbReference>
<keyword evidence="1" id="KW-0472">Membrane</keyword>
<keyword evidence="1" id="KW-1133">Transmembrane helix</keyword>
<dbReference type="EMBL" id="JBHSLD010000007">
    <property type="protein sequence ID" value="MFC5380353.1"/>
    <property type="molecule type" value="Genomic_DNA"/>
</dbReference>
<dbReference type="InterPro" id="IPR018929">
    <property type="entry name" value="DUF2510"/>
</dbReference>
<comment type="caution">
    <text evidence="3">The sequence shown here is derived from an EMBL/GenBank/DDBJ whole genome shotgun (WGS) entry which is preliminary data.</text>
</comment>
<reference evidence="4" key="1">
    <citation type="journal article" date="2019" name="Int. J. Syst. Evol. Microbiol.">
        <title>The Global Catalogue of Microorganisms (GCM) 10K type strain sequencing project: providing services to taxonomists for standard genome sequencing and annotation.</title>
        <authorList>
            <consortium name="The Broad Institute Genomics Platform"/>
            <consortium name="The Broad Institute Genome Sequencing Center for Infectious Disease"/>
            <person name="Wu L."/>
            <person name="Ma J."/>
        </authorList>
    </citation>
    <scope>NUCLEOTIDE SEQUENCE [LARGE SCALE GENOMIC DNA]</scope>
    <source>
        <strain evidence="4">CCUG 43114</strain>
    </source>
</reference>
<keyword evidence="1" id="KW-0812">Transmembrane</keyword>
<accession>A0ABW0GKE9</accession>
<feature type="domain" description="DUF2510" evidence="2">
    <location>
        <begin position="10"/>
        <end position="42"/>
    </location>
</feature>
<sequence>MTTPVPTAAPGWYPDPSSHKMLRWYDGRQWTGQRMPSTPAGPGATPTDPVHWLLPLGRSGLAVAAGYVGLVALVAWVVGPFAVLLGVLALRDIARRETHGRGRAWFAVVVGCLATPAAAVVAVHLLAG</sequence>
<dbReference type="RefSeq" id="WP_340268412.1">
    <property type="nucleotide sequence ID" value="NZ_JBBEOG010000002.1"/>
</dbReference>
<proteinExistence type="predicted"/>
<feature type="transmembrane region" description="Helical" evidence="1">
    <location>
        <begin position="64"/>
        <end position="90"/>
    </location>
</feature>
<dbReference type="Pfam" id="PF10708">
    <property type="entry name" value="DUF2510"/>
    <property type="match status" value="1"/>
</dbReference>
<organism evidence="3 4">
    <name type="scientific">Aquipuribacter nitratireducens</name>
    <dbReference type="NCBI Taxonomy" id="650104"/>
    <lineage>
        <taxon>Bacteria</taxon>
        <taxon>Bacillati</taxon>
        <taxon>Actinomycetota</taxon>
        <taxon>Actinomycetes</taxon>
        <taxon>Micrococcales</taxon>
        <taxon>Intrasporangiaceae</taxon>
        <taxon>Aquipuribacter</taxon>
    </lineage>
</organism>
<evidence type="ECO:0000313" key="4">
    <source>
        <dbReference type="Proteomes" id="UP001596122"/>
    </source>
</evidence>
<evidence type="ECO:0000313" key="3">
    <source>
        <dbReference type="EMBL" id="MFC5380353.1"/>
    </source>
</evidence>